<proteinExistence type="predicted"/>
<dbReference type="InterPro" id="IPR025436">
    <property type="entry name" value="DUF4179"/>
</dbReference>
<sequence length="440" mass="49185">MYIEAFSSLKNILIRKESIMENNIKEVIESIDVPMEKLDFAIEKGMGIQKKKDKKIWKRVILSSAASIALIVGSGFISPKMASVLADVPLIGFMFNIEEHDKGLETALSDDNKVVLNKTVTSNGTALTIEEIVFDGARLNVVYSMPEYKELSQAILTVNERELNVPESLKILEDKNIFRGLLEFPIAEELPDKFDLTIKFLQVGSTKGEWVFSTPIKKVNNHSNKVIAGQTGEVKGNAFVVESMDISTTTTKINVKFDTTMDKLFSEESGVLNATIMDQHGTPLKILDQTGGGDDKSTTYTYLIEPLRQDITEVRIAYYFFPFNLNRKDLIVPLANSFPQRISQDKMGDYVITGVTKKEHEATLSFYIDSEFPFDDTLTPSFFEVVSDSGESLITDYVHAVGPNKYEVSYQANVGKPIVHTVTTPYMELEPSAIVKIPVK</sequence>
<dbReference type="Gene3D" id="2.60.40.1630">
    <property type="entry name" value="bacillus anthracis domain"/>
    <property type="match status" value="1"/>
</dbReference>
<evidence type="ECO:0000259" key="3">
    <source>
        <dbReference type="Pfam" id="PF18705"/>
    </source>
</evidence>
<dbReference type="Pfam" id="PF18705">
    <property type="entry name" value="DUF5643"/>
    <property type="match status" value="1"/>
</dbReference>
<gene>
    <name evidence="4" type="ORF">GDS87_22895</name>
</gene>
<dbReference type="InterPro" id="IPR040680">
    <property type="entry name" value="DUF5643"/>
</dbReference>
<evidence type="ECO:0000313" key="5">
    <source>
        <dbReference type="Proteomes" id="UP000373269"/>
    </source>
</evidence>
<keyword evidence="1" id="KW-0812">Transmembrane</keyword>
<dbReference type="Proteomes" id="UP000373269">
    <property type="component" value="Chromosome"/>
</dbReference>
<accession>A0ABX6DI40</accession>
<evidence type="ECO:0000259" key="2">
    <source>
        <dbReference type="Pfam" id="PF13786"/>
    </source>
</evidence>
<feature type="domain" description="DUF4179" evidence="2">
    <location>
        <begin position="53"/>
        <end position="145"/>
    </location>
</feature>
<organism evidence="4 5">
    <name type="scientific">Lysinibacillus pakistanensis</name>
    <dbReference type="NCBI Taxonomy" id="759811"/>
    <lineage>
        <taxon>Bacteria</taxon>
        <taxon>Bacillati</taxon>
        <taxon>Bacillota</taxon>
        <taxon>Bacilli</taxon>
        <taxon>Bacillales</taxon>
        <taxon>Bacillaceae</taxon>
        <taxon>Lysinibacillus</taxon>
    </lineage>
</organism>
<protein>
    <submittedName>
        <fullName evidence="4">DUF4179 domain-containing protein</fullName>
    </submittedName>
</protein>
<dbReference type="EMBL" id="CP045835">
    <property type="protein sequence ID" value="QGG53542.1"/>
    <property type="molecule type" value="Genomic_DNA"/>
</dbReference>
<keyword evidence="1" id="KW-0472">Membrane</keyword>
<reference evidence="4 5" key="1">
    <citation type="submission" date="2019-11" db="EMBL/GenBank/DDBJ databases">
        <title>Whole Genome Sequencing and Comparative Genomic Analyses of Lysinibacillus pakistanensis LZH-9, a Halotolerant Strain with Excellent COD Removal Capability.</title>
        <authorList>
            <person name="Zhou H."/>
        </authorList>
    </citation>
    <scope>NUCLEOTIDE SEQUENCE [LARGE SCALE GENOMIC DNA]</scope>
    <source>
        <strain evidence="4 5">LZH-9</strain>
    </source>
</reference>
<name>A0ABX6DI40_9BACI</name>
<evidence type="ECO:0000256" key="1">
    <source>
        <dbReference type="SAM" id="Phobius"/>
    </source>
</evidence>
<feature type="domain" description="DUF5643" evidence="3">
    <location>
        <begin position="229"/>
        <end position="323"/>
    </location>
</feature>
<keyword evidence="1" id="KW-1133">Transmembrane helix</keyword>
<feature type="transmembrane region" description="Helical" evidence="1">
    <location>
        <begin position="56"/>
        <end position="77"/>
    </location>
</feature>
<dbReference type="Pfam" id="PF13786">
    <property type="entry name" value="DUF4179"/>
    <property type="match status" value="1"/>
</dbReference>
<keyword evidence="5" id="KW-1185">Reference proteome</keyword>
<evidence type="ECO:0000313" key="4">
    <source>
        <dbReference type="EMBL" id="QGG53542.1"/>
    </source>
</evidence>